<dbReference type="Gene3D" id="3.20.20.70">
    <property type="entry name" value="Aldolase class I"/>
    <property type="match status" value="1"/>
</dbReference>
<keyword evidence="2" id="KW-0479">Metal-binding</keyword>
<dbReference type="PANTHER" id="PTHR42738:SF7">
    <property type="entry name" value="HYDROXYMETHYLGLUTARYL-COA LYASE"/>
    <property type="match status" value="1"/>
</dbReference>
<name>A0A537J272_9BACT</name>
<dbReference type="NCBIfam" id="NF004283">
    <property type="entry name" value="PRK05692.1"/>
    <property type="match status" value="1"/>
</dbReference>
<dbReference type="GO" id="GO:0046872">
    <property type="term" value="F:metal ion binding"/>
    <property type="evidence" value="ECO:0007669"/>
    <property type="project" value="UniProtKB-KW"/>
</dbReference>
<comment type="similarity">
    <text evidence="1">Belongs to the HMG-CoA lyase family.</text>
</comment>
<dbReference type="GO" id="GO:0004419">
    <property type="term" value="F:hydroxymethylglutaryl-CoA lyase activity"/>
    <property type="evidence" value="ECO:0007669"/>
    <property type="project" value="TreeGrafter"/>
</dbReference>
<dbReference type="GO" id="GO:0006552">
    <property type="term" value="P:L-leucine catabolic process"/>
    <property type="evidence" value="ECO:0007669"/>
    <property type="project" value="TreeGrafter"/>
</dbReference>
<dbReference type="GO" id="GO:0046951">
    <property type="term" value="P:ketone body biosynthetic process"/>
    <property type="evidence" value="ECO:0007669"/>
    <property type="project" value="TreeGrafter"/>
</dbReference>
<dbReference type="CDD" id="cd07938">
    <property type="entry name" value="DRE_TIM_HMGL"/>
    <property type="match status" value="1"/>
</dbReference>
<evidence type="ECO:0000259" key="4">
    <source>
        <dbReference type="PROSITE" id="PS50991"/>
    </source>
</evidence>
<gene>
    <name evidence="5" type="ORF">E6H04_13735</name>
</gene>
<accession>A0A537J272</accession>
<dbReference type="InterPro" id="IPR043594">
    <property type="entry name" value="HMGL"/>
</dbReference>
<dbReference type="InterPro" id="IPR013785">
    <property type="entry name" value="Aldolase_TIM"/>
</dbReference>
<proteinExistence type="inferred from homology"/>
<keyword evidence="3 5" id="KW-0456">Lyase</keyword>
<feature type="domain" description="Pyruvate carboxyltransferase" evidence="4">
    <location>
        <begin position="11"/>
        <end position="278"/>
    </location>
</feature>
<evidence type="ECO:0000256" key="2">
    <source>
        <dbReference type="ARBA" id="ARBA00022723"/>
    </source>
</evidence>
<evidence type="ECO:0000256" key="3">
    <source>
        <dbReference type="ARBA" id="ARBA00023239"/>
    </source>
</evidence>
<dbReference type="Pfam" id="PF00682">
    <property type="entry name" value="HMGL-like"/>
    <property type="match status" value="1"/>
</dbReference>
<protein>
    <submittedName>
        <fullName evidence="5">Hydroxymethylglutaryl-CoA lyase</fullName>
    </submittedName>
</protein>
<dbReference type="FunFam" id="3.20.20.70:FF:000071">
    <property type="entry name" value="Hydroxymethylglutaryl-CoA lyase"/>
    <property type="match status" value="1"/>
</dbReference>
<comment type="caution">
    <text evidence="5">The sequence shown here is derived from an EMBL/GenBank/DDBJ whole genome shotgun (WGS) entry which is preliminary data.</text>
</comment>
<dbReference type="PANTHER" id="PTHR42738">
    <property type="entry name" value="HYDROXYMETHYLGLUTARYL-COA LYASE"/>
    <property type="match status" value="1"/>
</dbReference>
<dbReference type="EMBL" id="VBAO01000440">
    <property type="protein sequence ID" value="TMI77659.1"/>
    <property type="molecule type" value="Genomic_DNA"/>
</dbReference>
<sequence>MSFSARLPSRVRVVEVGPRDGLQNERQVLSVEAKVRFIEGLAAAGFPVIEAGAFVRPDRIPQMADTDLVFGKLHGLRGPVLSALVPNRQGMERALQCGVREVAVFTAASEAFTRHNINMGIDESLTRFRDVLALAKPEGVRVRAYISTAWWCPYTGRVAPDSVRRVGVALVEMGCYEISLGDTIGAATPAEVTSLLERLARDLPLEGLAVHFHDTRGTALANVLAALASGIATVDSSAGGLGGCPFAPGASGNLATEDLLYMLQGMGIGTGVDLAAVAGASKSLEGPLGHPLPSRYLQAGPLQARGD</sequence>
<organism evidence="5 6">
    <name type="scientific">Candidatus Segetimicrobium genomatis</name>
    <dbReference type="NCBI Taxonomy" id="2569760"/>
    <lineage>
        <taxon>Bacteria</taxon>
        <taxon>Bacillati</taxon>
        <taxon>Candidatus Sysuimicrobiota</taxon>
        <taxon>Candidatus Sysuimicrobiia</taxon>
        <taxon>Candidatus Sysuimicrobiales</taxon>
        <taxon>Candidatus Segetimicrobiaceae</taxon>
        <taxon>Candidatus Segetimicrobium</taxon>
    </lineage>
</organism>
<evidence type="ECO:0000313" key="5">
    <source>
        <dbReference type="EMBL" id="TMI77659.1"/>
    </source>
</evidence>
<evidence type="ECO:0000313" key="6">
    <source>
        <dbReference type="Proteomes" id="UP000320048"/>
    </source>
</evidence>
<dbReference type="Proteomes" id="UP000320048">
    <property type="component" value="Unassembled WGS sequence"/>
</dbReference>
<dbReference type="AlphaFoldDB" id="A0A537J272"/>
<dbReference type="InterPro" id="IPR000891">
    <property type="entry name" value="PYR_CT"/>
</dbReference>
<dbReference type="SUPFAM" id="SSF51569">
    <property type="entry name" value="Aldolase"/>
    <property type="match status" value="1"/>
</dbReference>
<dbReference type="PROSITE" id="PS50991">
    <property type="entry name" value="PYR_CT"/>
    <property type="match status" value="1"/>
</dbReference>
<reference evidence="5 6" key="1">
    <citation type="journal article" date="2019" name="Nat. Microbiol.">
        <title>Mediterranean grassland soil C-N compound turnover is dependent on rainfall and depth, and is mediated by genomically divergent microorganisms.</title>
        <authorList>
            <person name="Diamond S."/>
            <person name="Andeer P.F."/>
            <person name="Li Z."/>
            <person name="Crits-Christoph A."/>
            <person name="Burstein D."/>
            <person name="Anantharaman K."/>
            <person name="Lane K.R."/>
            <person name="Thomas B.C."/>
            <person name="Pan C."/>
            <person name="Northen T.R."/>
            <person name="Banfield J.F."/>
        </authorList>
    </citation>
    <scope>NUCLEOTIDE SEQUENCE [LARGE SCALE GENOMIC DNA]</scope>
    <source>
        <strain evidence="5">NP_7</strain>
    </source>
</reference>
<evidence type="ECO:0000256" key="1">
    <source>
        <dbReference type="ARBA" id="ARBA00009405"/>
    </source>
</evidence>